<evidence type="ECO:0000313" key="1">
    <source>
        <dbReference type="EMBL" id="KAK2158937.1"/>
    </source>
</evidence>
<comment type="caution">
    <text evidence="1">The sequence shown here is derived from an EMBL/GenBank/DDBJ whole genome shotgun (WGS) entry which is preliminary data.</text>
</comment>
<organism evidence="1 2">
    <name type="scientific">Paralvinella palmiformis</name>
    <dbReference type="NCBI Taxonomy" id="53620"/>
    <lineage>
        <taxon>Eukaryota</taxon>
        <taxon>Metazoa</taxon>
        <taxon>Spiralia</taxon>
        <taxon>Lophotrochozoa</taxon>
        <taxon>Annelida</taxon>
        <taxon>Polychaeta</taxon>
        <taxon>Sedentaria</taxon>
        <taxon>Canalipalpata</taxon>
        <taxon>Terebellida</taxon>
        <taxon>Terebelliformia</taxon>
        <taxon>Alvinellidae</taxon>
        <taxon>Paralvinella</taxon>
    </lineage>
</organism>
<reference evidence="1" key="1">
    <citation type="journal article" date="2023" name="Mol. Biol. Evol.">
        <title>Third-Generation Sequencing Reveals the Adaptive Role of the Epigenome in Three Deep-Sea Polychaetes.</title>
        <authorList>
            <person name="Perez M."/>
            <person name="Aroh O."/>
            <person name="Sun Y."/>
            <person name="Lan Y."/>
            <person name="Juniper S.K."/>
            <person name="Young C.R."/>
            <person name="Angers B."/>
            <person name="Qian P.Y."/>
        </authorList>
    </citation>
    <scope>NUCLEOTIDE SEQUENCE</scope>
    <source>
        <strain evidence="1">P08H-3</strain>
    </source>
</reference>
<dbReference type="Proteomes" id="UP001208570">
    <property type="component" value="Unassembled WGS sequence"/>
</dbReference>
<dbReference type="AlphaFoldDB" id="A0AAD9JTG2"/>
<accession>A0AAD9JTG2</accession>
<proteinExistence type="predicted"/>
<sequence length="339" mass="38208">MVSNSQLHEYDSTNVLVADAQSSNYLNTLEGFPEIRTVFYEDSIENISHYLRPKYYDYMSNDCKVLEMHSSGGGHFWKKLYASDCQKYFNQTWSGHGLSNAALSVGLPTTVGDERDGKRIVTFIHLIPQAISFESGEVMHGNLKIIPQRCQRNISKISSAICGRIPVYKEVFTISQFWGKGFYHGTLEDLPRMALYLPFLLKHPHIRIQVAGRMPYLTLLGIHNSRLITEPVIKADILYMPPGGPCVEMFSRALIVIGPHGAGASNLLLSQPGTLFIEGLCYDSTNRTNLCYRNMAQALGLRYYGLIYPDQCMAITANQIETPLLEFLRAAVEKKLILR</sequence>
<evidence type="ECO:0008006" key="3">
    <source>
        <dbReference type="Google" id="ProtNLM"/>
    </source>
</evidence>
<name>A0AAD9JTG2_9ANNE</name>
<dbReference type="EMBL" id="JAODUP010000161">
    <property type="protein sequence ID" value="KAK2158937.1"/>
    <property type="molecule type" value="Genomic_DNA"/>
</dbReference>
<protein>
    <recommendedName>
        <fullName evidence="3">Glycosyltransferase family 61 protein</fullName>
    </recommendedName>
</protein>
<gene>
    <name evidence="1" type="ORF">LSH36_161g03004</name>
</gene>
<evidence type="ECO:0000313" key="2">
    <source>
        <dbReference type="Proteomes" id="UP001208570"/>
    </source>
</evidence>
<keyword evidence="2" id="KW-1185">Reference proteome</keyword>